<evidence type="ECO:0000313" key="2">
    <source>
        <dbReference type="Proteomes" id="UP000692954"/>
    </source>
</evidence>
<name>A0A8S1QI75_9CILI</name>
<comment type="caution">
    <text evidence="1">The sequence shown here is derived from an EMBL/GenBank/DDBJ whole genome shotgun (WGS) entry which is preliminary data.</text>
</comment>
<gene>
    <name evidence="1" type="ORF">PSON_ATCC_30995.1.T1050053</name>
</gene>
<dbReference type="AlphaFoldDB" id="A0A8S1QI75"/>
<accession>A0A8S1QI75</accession>
<organism evidence="1 2">
    <name type="scientific">Paramecium sonneborni</name>
    <dbReference type="NCBI Taxonomy" id="65129"/>
    <lineage>
        <taxon>Eukaryota</taxon>
        <taxon>Sar</taxon>
        <taxon>Alveolata</taxon>
        <taxon>Ciliophora</taxon>
        <taxon>Intramacronucleata</taxon>
        <taxon>Oligohymenophorea</taxon>
        <taxon>Peniculida</taxon>
        <taxon>Parameciidae</taxon>
        <taxon>Paramecium</taxon>
    </lineage>
</organism>
<dbReference type="Proteomes" id="UP000692954">
    <property type="component" value="Unassembled WGS sequence"/>
</dbReference>
<keyword evidence="2" id="KW-1185">Reference proteome</keyword>
<protein>
    <submittedName>
        <fullName evidence="1">Uncharacterized protein</fullName>
    </submittedName>
</protein>
<evidence type="ECO:0000313" key="1">
    <source>
        <dbReference type="EMBL" id="CAD8114155.1"/>
    </source>
</evidence>
<reference evidence="1" key="1">
    <citation type="submission" date="2021-01" db="EMBL/GenBank/DDBJ databases">
        <authorList>
            <consortium name="Genoscope - CEA"/>
            <person name="William W."/>
        </authorList>
    </citation>
    <scope>NUCLEOTIDE SEQUENCE</scope>
</reference>
<proteinExistence type="predicted"/>
<dbReference type="EMBL" id="CAJJDN010000105">
    <property type="protein sequence ID" value="CAD8114155.1"/>
    <property type="molecule type" value="Genomic_DNA"/>
</dbReference>
<sequence>MIKSKSTSLVQVMNAKKLTLNILMLKYQRFYEQDSLFQNFQILLSSQTNKYKQPFLLWSLMQT</sequence>